<dbReference type="AlphaFoldDB" id="A0A5D2DSH6"/>
<protein>
    <submittedName>
        <fullName evidence="1">Uncharacterized protein</fullName>
    </submittedName>
</protein>
<dbReference type="EMBL" id="CM017701">
    <property type="protein sequence ID" value="TYG84037.1"/>
    <property type="molecule type" value="Genomic_DNA"/>
</dbReference>
<proteinExistence type="predicted"/>
<evidence type="ECO:0000313" key="2">
    <source>
        <dbReference type="Proteomes" id="UP000323506"/>
    </source>
</evidence>
<accession>A0A5D2DSH6</accession>
<gene>
    <name evidence="1" type="ORF">ES288_D01G217300v1</name>
</gene>
<dbReference type="Proteomes" id="UP000323506">
    <property type="component" value="Chromosome D01"/>
</dbReference>
<organism evidence="1 2">
    <name type="scientific">Gossypium darwinii</name>
    <name type="common">Darwin's cotton</name>
    <name type="synonym">Gossypium barbadense var. darwinii</name>
    <dbReference type="NCBI Taxonomy" id="34276"/>
    <lineage>
        <taxon>Eukaryota</taxon>
        <taxon>Viridiplantae</taxon>
        <taxon>Streptophyta</taxon>
        <taxon>Embryophyta</taxon>
        <taxon>Tracheophyta</taxon>
        <taxon>Spermatophyta</taxon>
        <taxon>Magnoliopsida</taxon>
        <taxon>eudicotyledons</taxon>
        <taxon>Gunneridae</taxon>
        <taxon>Pentapetalae</taxon>
        <taxon>rosids</taxon>
        <taxon>malvids</taxon>
        <taxon>Malvales</taxon>
        <taxon>Malvaceae</taxon>
        <taxon>Malvoideae</taxon>
        <taxon>Gossypium</taxon>
    </lineage>
</organism>
<evidence type="ECO:0000313" key="1">
    <source>
        <dbReference type="EMBL" id="TYG84037.1"/>
    </source>
</evidence>
<reference evidence="1 2" key="1">
    <citation type="submission" date="2019-06" db="EMBL/GenBank/DDBJ databases">
        <title>WGS assembly of Gossypium darwinii.</title>
        <authorList>
            <person name="Chen Z.J."/>
            <person name="Sreedasyam A."/>
            <person name="Ando A."/>
            <person name="Song Q."/>
            <person name="De L."/>
            <person name="Hulse-Kemp A."/>
            <person name="Ding M."/>
            <person name="Ye W."/>
            <person name="Kirkbride R."/>
            <person name="Jenkins J."/>
            <person name="Plott C."/>
            <person name="Lovell J."/>
            <person name="Lin Y.-M."/>
            <person name="Vaughn R."/>
            <person name="Liu B."/>
            <person name="Li W."/>
            <person name="Simpson S."/>
            <person name="Scheffler B."/>
            <person name="Saski C."/>
            <person name="Grover C."/>
            <person name="Hu G."/>
            <person name="Conover J."/>
            <person name="Carlson J."/>
            <person name="Shu S."/>
            <person name="Boston L."/>
            <person name="Williams M."/>
            <person name="Peterson D."/>
            <person name="Mcgee K."/>
            <person name="Jones D."/>
            <person name="Wendel J."/>
            <person name="Stelly D."/>
            <person name="Grimwood J."/>
            <person name="Schmutz J."/>
        </authorList>
    </citation>
    <scope>NUCLEOTIDE SEQUENCE [LARGE SCALE GENOMIC DNA]</scope>
    <source>
        <strain evidence="1">1808015.09</strain>
    </source>
</reference>
<name>A0A5D2DSH6_GOSDA</name>
<sequence length="63" mass="7052">MRPVLAGVKARVEVTLRVQGGIKGLYQNRGHLHLPDYPDQGQGPTDCRFYCCCRNVCRMASIC</sequence>
<keyword evidence="2" id="KW-1185">Reference proteome</keyword>